<dbReference type="OrthoDB" id="10052906at2759"/>
<dbReference type="EMBL" id="CAJOBC010000336">
    <property type="protein sequence ID" value="CAF3573197.1"/>
    <property type="molecule type" value="Genomic_DNA"/>
</dbReference>
<dbReference type="InterPro" id="IPR050846">
    <property type="entry name" value="TLCD"/>
</dbReference>
<feature type="transmembrane region" description="Helical" evidence="7">
    <location>
        <begin position="156"/>
        <end position="175"/>
    </location>
</feature>
<keyword evidence="2 5" id="KW-0812">Transmembrane</keyword>
<dbReference type="Pfam" id="PF03798">
    <property type="entry name" value="TRAM_LAG1_CLN8"/>
    <property type="match status" value="1"/>
</dbReference>
<dbReference type="EMBL" id="CAJNOQ010000336">
    <property type="protein sequence ID" value="CAF0789079.1"/>
    <property type="molecule type" value="Genomic_DNA"/>
</dbReference>
<dbReference type="AlphaFoldDB" id="A0A813RS60"/>
<protein>
    <recommendedName>
        <fullName evidence="8">TLC domain-containing protein</fullName>
    </recommendedName>
</protein>
<feature type="domain" description="TLC" evidence="8">
    <location>
        <begin position="38"/>
        <end position="255"/>
    </location>
</feature>
<feature type="region of interest" description="Disordered" evidence="6">
    <location>
        <begin position="1"/>
        <end position="25"/>
    </location>
</feature>
<feature type="transmembrane region" description="Helical" evidence="7">
    <location>
        <begin position="130"/>
        <end position="150"/>
    </location>
</feature>
<accession>A0A813RS60</accession>
<sequence length="276" mass="32738">MSGNTAARSESTMLQKPAGKRTSPLVSAPAAAAQSIPSMHRRAGARACSTLKPKERMFWRLACVRGLLGFMTIWAIRIVFIENDLNTNRIYASTDESWRLMTIMLPYFIFEEGSLLYFDYRFKTFSKELHLHHILAFIGFYFNCYCHTQHFYGLKIFILEMSTPFSCICFCLLKLRMERTLAWKINQLILIYVFHFRTVLELMIWYDIYNDWSYFKEHSPFLQMANVLIGLIALTFWLTPYWTYKKTAQFFHPVDWDLQKNTEKQLLRKKEDSKEN</sequence>
<evidence type="ECO:0000256" key="6">
    <source>
        <dbReference type="SAM" id="MobiDB-lite"/>
    </source>
</evidence>
<feature type="transmembrane region" description="Helical" evidence="7">
    <location>
        <begin position="221"/>
        <end position="242"/>
    </location>
</feature>
<evidence type="ECO:0000256" key="5">
    <source>
        <dbReference type="PROSITE-ProRule" id="PRU00205"/>
    </source>
</evidence>
<dbReference type="PROSITE" id="PS50922">
    <property type="entry name" value="TLC"/>
    <property type="match status" value="1"/>
</dbReference>
<reference evidence="9" key="1">
    <citation type="submission" date="2021-02" db="EMBL/GenBank/DDBJ databases">
        <authorList>
            <person name="Nowell W R."/>
        </authorList>
    </citation>
    <scope>NUCLEOTIDE SEQUENCE</scope>
</reference>
<comment type="caution">
    <text evidence="9">The sequence shown here is derived from an EMBL/GenBank/DDBJ whole genome shotgun (WGS) entry which is preliminary data.</text>
</comment>
<dbReference type="InterPro" id="IPR006634">
    <property type="entry name" value="TLC-dom"/>
</dbReference>
<feature type="compositionally biased region" description="Polar residues" evidence="6">
    <location>
        <begin position="1"/>
        <end position="14"/>
    </location>
</feature>
<keyword evidence="4 5" id="KW-0472">Membrane</keyword>
<keyword evidence="11" id="KW-1185">Reference proteome</keyword>
<evidence type="ECO:0000313" key="9">
    <source>
        <dbReference type="EMBL" id="CAF0789079.1"/>
    </source>
</evidence>
<organism evidence="9 11">
    <name type="scientific">Didymodactylos carnosus</name>
    <dbReference type="NCBI Taxonomy" id="1234261"/>
    <lineage>
        <taxon>Eukaryota</taxon>
        <taxon>Metazoa</taxon>
        <taxon>Spiralia</taxon>
        <taxon>Gnathifera</taxon>
        <taxon>Rotifera</taxon>
        <taxon>Eurotatoria</taxon>
        <taxon>Bdelloidea</taxon>
        <taxon>Philodinida</taxon>
        <taxon>Philodinidae</taxon>
        <taxon>Didymodactylos</taxon>
    </lineage>
</organism>
<evidence type="ECO:0000256" key="2">
    <source>
        <dbReference type="ARBA" id="ARBA00022692"/>
    </source>
</evidence>
<comment type="subcellular location">
    <subcellularLocation>
        <location evidence="1">Membrane</location>
        <topology evidence="1">Multi-pass membrane protein</topology>
    </subcellularLocation>
</comment>
<evidence type="ECO:0000256" key="4">
    <source>
        <dbReference type="ARBA" id="ARBA00023136"/>
    </source>
</evidence>
<dbReference type="Proteomes" id="UP000681722">
    <property type="component" value="Unassembled WGS sequence"/>
</dbReference>
<dbReference type="GO" id="GO:0016020">
    <property type="term" value="C:membrane"/>
    <property type="evidence" value="ECO:0007669"/>
    <property type="project" value="UniProtKB-SubCell"/>
</dbReference>
<feature type="transmembrane region" description="Helical" evidence="7">
    <location>
        <begin position="100"/>
        <end position="118"/>
    </location>
</feature>
<feature type="transmembrane region" description="Helical" evidence="7">
    <location>
        <begin position="187"/>
        <end position="209"/>
    </location>
</feature>
<dbReference type="PANTHER" id="PTHR13439:SF7">
    <property type="entry name" value="PROTEIN CLN8"/>
    <property type="match status" value="1"/>
</dbReference>
<keyword evidence="3 7" id="KW-1133">Transmembrane helix</keyword>
<dbReference type="Proteomes" id="UP000663829">
    <property type="component" value="Unassembled WGS sequence"/>
</dbReference>
<dbReference type="GO" id="GO:0055088">
    <property type="term" value="P:lipid homeostasis"/>
    <property type="evidence" value="ECO:0007669"/>
    <property type="project" value="TreeGrafter"/>
</dbReference>
<evidence type="ECO:0000313" key="11">
    <source>
        <dbReference type="Proteomes" id="UP000663829"/>
    </source>
</evidence>
<gene>
    <name evidence="9" type="ORF">GPM918_LOCUS2901</name>
    <name evidence="10" type="ORF">SRO942_LOCUS2901</name>
</gene>
<dbReference type="PANTHER" id="PTHR13439">
    <property type="entry name" value="CT120 PROTEIN"/>
    <property type="match status" value="1"/>
</dbReference>
<name>A0A813RS60_9BILA</name>
<proteinExistence type="predicted"/>
<evidence type="ECO:0000256" key="3">
    <source>
        <dbReference type="ARBA" id="ARBA00022989"/>
    </source>
</evidence>
<evidence type="ECO:0000256" key="7">
    <source>
        <dbReference type="SAM" id="Phobius"/>
    </source>
</evidence>
<evidence type="ECO:0000313" key="10">
    <source>
        <dbReference type="EMBL" id="CAF3573197.1"/>
    </source>
</evidence>
<feature type="transmembrane region" description="Helical" evidence="7">
    <location>
        <begin position="58"/>
        <end position="80"/>
    </location>
</feature>
<evidence type="ECO:0000259" key="8">
    <source>
        <dbReference type="PROSITE" id="PS50922"/>
    </source>
</evidence>
<dbReference type="GO" id="GO:0005783">
    <property type="term" value="C:endoplasmic reticulum"/>
    <property type="evidence" value="ECO:0007669"/>
    <property type="project" value="TreeGrafter"/>
</dbReference>
<evidence type="ECO:0000256" key="1">
    <source>
        <dbReference type="ARBA" id="ARBA00004141"/>
    </source>
</evidence>